<dbReference type="EMBL" id="OY288114">
    <property type="protein sequence ID" value="CAJ0880654.1"/>
    <property type="molecule type" value="Genomic_DNA"/>
</dbReference>
<protein>
    <recommendedName>
        <fullName evidence="2">Plastocyanin-like domain-containing protein</fullName>
    </recommendedName>
</protein>
<dbReference type="Gene3D" id="2.60.40.420">
    <property type="entry name" value="Cupredoxins - blue copper proteins"/>
    <property type="match status" value="3"/>
</dbReference>
<dbReference type="InterPro" id="IPR008972">
    <property type="entry name" value="Cupredoxin"/>
</dbReference>
<gene>
    <name evidence="3" type="ORF">AMST5_03175</name>
</gene>
<dbReference type="InterPro" id="IPR002355">
    <property type="entry name" value="Cu_oxidase_Cu_BS"/>
</dbReference>
<evidence type="ECO:0000313" key="3">
    <source>
        <dbReference type="EMBL" id="CAJ0880654.1"/>
    </source>
</evidence>
<keyword evidence="1" id="KW-0479">Metal-binding</keyword>
<dbReference type="InterPro" id="IPR033138">
    <property type="entry name" value="Cu_oxidase_CS"/>
</dbReference>
<dbReference type="Pfam" id="PF07731">
    <property type="entry name" value="Cu-oxidase_2"/>
    <property type="match status" value="1"/>
</dbReference>
<dbReference type="PROSITE" id="PS00079">
    <property type="entry name" value="MULTICOPPER_OXIDASE1"/>
    <property type="match status" value="1"/>
</dbReference>
<accession>A0AA48M527</accession>
<organism evidence="3">
    <name type="scientific">freshwater sediment metagenome</name>
    <dbReference type="NCBI Taxonomy" id="556182"/>
    <lineage>
        <taxon>unclassified sequences</taxon>
        <taxon>metagenomes</taxon>
        <taxon>ecological metagenomes</taxon>
    </lineage>
</organism>
<reference evidence="3" key="1">
    <citation type="submission" date="2023-07" db="EMBL/GenBank/DDBJ databases">
        <authorList>
            <person name="Pelsma A.J. K."/>
        </authorList>
    </citation>
    <scope>NUCLEOTIDE SEQUENCE</scope>
</reference>
<dbReference type="SUPFAM" id="SSF49503">
    <property type="entry name" value="Cupredoxins"/>
    <property type="match status" value="3"/>
</dbReference>
<proteinExistence type="predicted"/>
<dbReference type="InterPro" id="IPR011706">
    <property type="entry name" value="Cu-oxidase_C"/>
</dbReference>
<sequence length="677" mass="73632">MRKINTLKETYYRSALAALFMSTFITPGAAGQLEPLREPRVLASQNGLLDLVMVANEKPVLDDTGLKGWVYSVCQRTWDAQKTCPNDGSTVSDYGGARLALQQGDLLKIRLVNNLPRILDAAHATGHFANLRLNPTNLHTHGLIVEPRTATPENRTFGDNVFVSVYNPGTGIPIIFPFPNKPLTDGHGSVVARSYADYSIEIPRNHPLGNFFFHPHVHGIALNQISMGMSGIITIGRASDYARGNRDNAPFSDSNVRHLVLKDMQVLNTNVGLSQESPEFCAPDQPAQRGSCPGAGEFAGGQWRFTVNGQSYPRINVTSPDGEIWRITNSSGNITYNLQLDDGQGKVLLTQLLSVDGVTISLPADTPPDTIVKLSGGRFKVRACPGAAVDQNALPACVSEMTLMPSARAEVWVAYRDANGGITTARNREFVLRQKQVQMGSGDTWPAVDLASVTFNQIERPRHADRQLKIIGEALKGFKSTGIFRKKVPNVEAAALPAGCAALPPGHRRRIFFGVDQSDSSFGLGYEQIDENGDVVATLDVKQFDPANPFVCLPLDNGQRPANETWELVNLATENHNFHIHQTKFYQLTATTSTPDAKGASLLQDNLPLPVATPNVDVESQGGACTIAQWHSGECPSNPVLVSIPFPKVGEFVYHCHILEHEDGGMMARIKVVPSPQ</sequence>
<dbReference type="PROSITE" id="PS00080">
    <property type="entry name" value="MULTICOPPER_OXIDASE2"/>
    <property type="match status" value="1"/>
</dbReference>
<feature type="domain" description="Plastocyanin-like" evidence="2">
    <location>
        <begin position="564"/>
        <end position="674"/>
    </location>
</feature>
<dbReference type="GO" id="GO:0005507">
    <property type="term" value="F:copper ion binding"/>
    <property type="evidence" value="ECO:0007669"/>
    <property type="project" value="InterPro"/>
</dbReference>
<name>A0AA48M527_9ZZZZ</name>
<evidence type="ECO:0000256" key="1">
    <source>
        <dbReference type="ARBA" id="ARBA00022723"/>
    </source>
</evidence>
<dbReference type="GO" id="GO:0016491">
    <property type="term" value="F:oxidoreductase activity"/>
    <property type="evidence" value="ECO:0007669"/>
    <property type="project" value="InterPro"/>
</dbReference>
<evidence type="ECO:0000259" key="2">
    <source>
        <dbReference type="Pfam" id="PF07731"/>
    </source>
</evidence>
<dbReference type="AlphaFoldDB" id="A0AA48M527"/>